<dbReference type="EMBL" id="BAABBY010000005">
    <property type="protein sequence ID" value="GAA4203701.1"/>
    <property type="molecule type" value="Genomic_DNA"/>
</dbReference>
<accession>A0ABP8BCV2</accession>
<keyword evidence="1" id="KW-0472">Membrane</keyword>
<sequence>MPTGLSYWEKESFFYNHDAIIIGSGIVVLNAAIHLQKLVPSLKMAIPEKGFIPTDANTKNAGFTCFGSISEPIEREEITGIHRACSTYWKTLKGPSQTYNLLGDNTIDY</sequence>
<dbReference type="SUPFAM" id="SSF51905">
    <property type="entry name" value="FAD/NAD(P)-binding domain"/>
    <property type="match status" value="1"/>
</dbReference>
<keyword evidence="1" id="KW-1133">Transmembrane helix</keyword>
<proteinExistence type="predicted"/>
<dbReference type="Proteomes" id="UP001501772">
    <property type="component" value="Unassembled WGS sequence"/>
</dbReference>
<comment type="caution">
    <text evidence="2">The sequence shown here is derived from an EMBL/GenBank/DDBJ whole genome shotgun (WGS) entry which is preliminary data.</text>
</comment>
<dbReference type="RefSeq" id="WP_344851358.1">
    <property type="nucleotide sequence ID" value="NZ_BAABBY010000005.1"/>
</dbReference>
<evidence type="ECO:0008006" key="4">
    <source>
        <dbReference type="Google" id="ProtNLM"/>
    </source>
</evidence>
<protein>
    <recommendedName>
        <fullName evidence="4">FAD dependent oxidoreductase</fullName>
    </recommendedName>
</protein>
<evidence type="ECO:0000256" key="1">
    <source>
        <dbReference type="SAM" id="Phobius"/>
    </source>
</evidence>
<dbReference type="Gene3D" id="3.50.50.60">
    <property type="entry name" value="FAD/NAD(P)-binding domain"/>
    <property type="match status" value="1"/>
</dbReference>
<keyword evidence="3" id="KW-1185">Reference proteome</keyword>
<name>A0ABP8BCV2_9SPHI</name>
<evidence type="ECO:0000313" key="2">
    <source>
        <dbReference type="EMBL" id="GAA4203701.1"/>
    </source>
</evidence>
<evidence type="ECO:0000313" key="3">
    <source>
        <dbReference type="Proteomes" id="UP001501772"/>
    </source>
</evidence>
<keyword evidence="1" id="KW-0812">Transmembrane</keyword>
<dbReference type="InterPro" id="IPR036188">
    <property type="entry name" value="FAD/NAD-bd_sf"/>
</dbReference>
<reference evidence="3" key="1">
    <citation type="journal article" date="2019" name="Int. J. Syst. Evol. Microbiol.">
        <title>The Global Catalogue of Microorganisms (GCM) 10K type strain sequencing project: providing services to taxonomists for standard genome sequencing and annotation.</title>
        <authorList>
            <consortium name="The Broad Institute Genomics Platform"/>
            <consortium name="The Broad Institute Genome Sequencing Center for Infectious Disease"/>
            <person name="Wu L."/>
            <person name="Ma J."/>
        </authorList>
    </citation>
    <scope>NUCLEOTIDE SEQUENCE [LARGE SCALE GENOMIC DNA]</scope>
    <source>
        <strain evidence="3">JCM 17626</strain>
    </source>
</reference>
<feature type="transmembrane region" description="Helical" evidence="1">
    <location>
        <begin position="20"/>
        <end position="39"/>
    </location>
</feature>
<organism evidence="2 3">
    <name type="scientific">Pedobacter jeongneungensis</name>
    <dbReference type="NCBI Taxonomy" id="947309"/>
    <lineage>
        <taxon>Bacteria</taxon>
        <taxon>Pseudomonadati</taxon>
        <taxon>Bacteroidota</taxon>
        <taxon>Sphingobacteriia</taxon>
        <taxon>Sphingobacteriales</taxon>
        <taxon>Sphingobacteriaceae</taxon>
        <taxon>Pedobacter</taxon>
    </lineage>
</organism>
<gene>
    <name evidence="2" type="ORF">GCM10022289_20310</name>
</gene>